<sequence length="339" mass="39019">MPSVNLLTSDKMELLRIDRLPIHHRAPETPVLEMSSAFIEANTETVEFREMRDQHVIPVYLKDNEPAISHCEFVEAVSLAAQESFGLAHLPDASIRVSHPVKGRVYEARHKKAQELLNHEKTIYFERMAFMITIPGVRDEISGNMLELTIGGVKAFHLDNLNSCKGSPEHFKVFIGFKNRVCTNLCVSTDGVKLDLKARSVEDLFQQVCELISGFDAVRFLRNLSLFTAYELEERQFAQIIGRSRMYQFLPKPLRSEIPELLINDTQVSRIAEHFYHDPNFSRSQSGTIDLWRFFNLLTGANKQSYIDKYLERGVNGYDFTEQIRLALDSTHPDFWYLS</sequence>
<organism evidence="1 2">
    <name type="scientific">Algoriphagus boritolerans DSM 17298 = JCM 18970</name>
    <dbReference type="NCBI Taxonomy" id="1120964"/>
    <lineage>
        <taxon>Bacteria</taxon>
        <taxon>Pseudomonadati</taxon>
        <taxon>Bacteroidota</taxon>
        <taxon>Cytophagia</taxon>
        <taxon>Cytophagales</taxon>
        <taxon>Cyclobacteriaceae</taxon>
        <taxon>Algoriphagus</taxon>
    </lineage>
</organism>
<evidence type="ECO:0000313" key="2">
    <source>
        <dbReference type="Proteomes" id="UP000236736"/>
    </source>
</evidence>
<dbReference type="AlphaFoldDB" id="A0A1H6A510"/>
<proteinExistence type="predicted"/>
<dbReference type="InterPro" id="IPR024353">
    <property type="entry name" value="DUF3871"/>
</dbReference>
<accession>A0A1H6A510</accession>
<evidence type="ECO:0008006" key="3">
    <source>
        <dbReference type="Google" id="ProtNLM"/>
    </source>
</evidence>
<keyword evidence="2" id="KW-1185">Reference proteome</keyword>
<gene>
    <name evidence="1" type="ORF">SAMN03080598_03899</name>
</gene>
<dbReference type="STRING" id="1120964.GCA_001313265_06717"/>
<name>A0A1H6A510_9BACT</name>
<dbReference type="Proteomes" id="UP000236736">
    <property type="component" value="Unassembled WGS sequence"/>
</dbReference>
<evidence type="ECO:0000313" key="1">
    <source>
        <dbReference type="EMBL" id="SEG43145.1"/>
    </source>
</evidence>
<protein>
    <recommendedName>
        <fullName evidence="3">DUF3871 family protein</fullName>
    </recommendedName>
</protein>
<reference evidence="2" key="1">
    <citation type="submission" date="2016-10" db="EMBL/GenBank/DDBJ databases">
        <authorList>
            <person name="Varghese N."/>
            <person name="Submissions S."/>
        </authorList>
    </citation>
    <scope>NUCLEOTIDE SEQUENCE [LARGE SCALE GENOMIC DNA]</scope>
    <source>
        <strain evidence="2">DSM 17298</strain>
    </source>
</reference>
<dbReference type="EMBL" id="FNVR01000036">
    <property type="protein sequence ID" value="SEG43145.1"/>
    <property type="molecule type" value="Genomic_DNA"/>
</dbReference>
<dbReference type="Pfam" id="PF12987">
    <property type="entry name" value="DUF3871"/>
    <property type="match status" value="1"/>
</dbReference>